<accession>A0A224AJT1</accession>
<gene>
    <name evidence="1" type="ORF">STAT_130</name>
</gene>
<proteinExistence type="predicted"/>
<name>A0A224AJT1_9FLAO</name>
<protein>
    <submittedName>
        <fullName evidence="1">Uncharacterized protein</fullName>
    </submittedName>
</protein>
<keyword evidence="2" id="KW-1185">Reference proteome</keyword>
<sequence>MTIFFSSCNDSGLYGIVDESDIEEYNKAQKGDKYTKEVKFDIEEELRKNPNLRGIYDSINMERKYKHRKTKTNTHYSRRM</sequence>
<reference evidence="1 2" key="1">
    <citation type="submission" date="2014-06" db="EMBL/GenBank/DDBJ databases">
        <title>Genome sequence of the intracellular symbiont Blattabacterium cuenoti, strain STAT from the wood feeding cockroach Salganea taiwanensis taiwanensis.</title>
        <authorList>
            <person name="Kinjo Y."/>
            <person name="Ohkuma M."/>
            <person name="Tokuda G."/>
        </authorList>
    </citation>
    <scope>NUCLEOTIDE SEQUENCE [LARGE SCALE GENOMIC DNA]</scope>
    <source>
        <strain evidence="1 2">STAT</strain>
    </source>
</reference>
<dbReference type="EMBL" id="AP014608">
    <property type="protein sequence ID" value="BBA17068.1"/>
    <property type="molecule type" value="Genomic_DNA"/>
</dbReference>
<evidence type="ECO:0000313" key="1">
    <source>
        <dbReference type="EMBL" id="BBA17068.1"/>
    </source>
</evidence>
<organism evidence="1 2">
    <name type="scientific">Blattabacterium cuenoti STAT</name>
    <dbReference type="NCBI Taxonomy" id="1457030"/>
    <lineage>
        <taxon>Bacteria</taxon>
        <taxon>Pseudomonadati</taxon>
        <taxon>Bacteroidota</taxon>
        <taxon>Flavobacteriia</taxon>
        <taxon>Flavobacteriales</taxon>
        <taxon>Blattabacteriaceae</taxon>
        <taxon>Blattabacterium</taxon>
    </lineage>
</organism>
<evidence type="ECO:0000313" key="2">
    <source>
        <dbReference type="Proteomes" id="UP000263619"/>
    </source>
</evidence>
<dbReference type="Proteomes" id="UP000263619">
    <property type="component" value="Chromosome"/>
</dbReference>
<dbReference type="AlphaFoldDB" id="A0A224AJT1"/>